<dbReference type="EMBL" id="PUIQ01000081">
    <property type="protein sequence ID" value="PQP09025.1"/>
    <property type="molecule type" value="Genomic_DNA"/>
</dbReference>
<dbReference type="RefSeq" id="WP_105393581.1">
    <property type="nucleotide sequence ID" value="NZ_PUIQ01000081.1"/>
</dbReference>
<evidence type="ECO:0000313" key="2">
    <source>
        <dbReference type="Proteomes" id="UP000238206"/>
    </source>
</evidence>
<gene>
    <name evidence="1" type="ORF">C5615_35560</name>
</gene>
<name>A0A2S8I2V9_BURCE</name>
<dbReference type="AlphaFoldDB" id="A0A2S8I2V9"/>
<dbReference type="Proteomes" id="UP000238206">
    <property type="component" value="Unassembled WGS sequence"/>
</dbReference>
<sequence length="393" mass="43425">MFPKGLGGDDRRFMLKEMVCGHCNTDVFSKLEASFMRSSPVAIARIHLQKIKGNGRDAIIPRFDTKSTTVVSPEHGEVEAEMQAEGVAVILPQLLLLGDDKCAITGSDESTVPSFLETLRRHLDGVVSLVRKVTSSDGASFDVTVHEYRENQYIEQRICTASKPPRICIWHEHFPVTDQNQRPSRHPTLYRRTAGQIVLRTHADSDARHLLTVARAALESLKEIPTPQSTQIENPSMLFSVSMDMDAFGRVLTKIGLNLVAHSFGEDYIRHSAFAMTKAAVLGGIQDGIQYETSESNPTLKTAFSGVPPRHHAMTLVICPTSQDTCNVALLIRFYGTTTYAAHLGTDAPPPPISIPLFHVIDYNAHRIEELTAIDFVRKYPPRPISGSADQAN</sequence>
<organism evidence="1 2">
    <name type="scientific">Burkholderia cepacia</name>
    <name type="common">Pseudomonas cepacia</name>
    <dbReference type="NCBI Taxonomy" id="292"/>
    <lineage>
        <taxon>Bacteria</taxon>
        <taxon>Pseudomonadati</taxon>
        <taxon>Pseudomonadota</taxon>
        <taxon>Betaproteobacteria</taxon>
        <taxon>Burkholderiales</taxon>
        <taxon>Burkholderiaceae</taxon>
        <taxon>Burkholderia</taxon>
        <taxon>Burkholderia cepacia complex</taxon>
    </lineage>
</organism>
<comment type="caution">
    <text evidence="1">The sequence shown here is derived from an EMBL/GenBank/DDBJ whole genome shotgun (WGS) entry which is preliminary data.</text>
</comment>
<accession>A0A2S8I2V9</accession>
<reference evidence="1 2" key="1">
    <citation type="submission" date="2018-02" db="EMBL/GenBank/DDBJ databases">
        <title>Draft genome sequencing of Burkholderia cepacia Y14-15.</title>
        <authorList>
            <person name="Zheng B.-X."/>
        </authorList>
    </citation>
    <scope>NUCLEOTIDE SEQUENCE [LARGE SCALE GENOMIC DNA]</scope>
    <source>
        <strain evidence="1 2">Y14-15</strain>
    </source>
</reference>
<proteinExistence type="predicted"/>
<evidence type="ECO:0000313" key="1">
    <source>
        <dbReference type="EMBL" id="PQP09025.1"/>
    </source>
</evidence>
<protein>
    <submittedName>
        <fullName evidence="1">Uncharacterized protein</fullName>
    </submittedName>
</protein>